<gene>
    <name evidence="1" type="ORF">ES288_D10G095900v1</name>
</gene>
<dbReference type="AlphaFoldDB" id="A0A5D2B1T2"/>
<dbReference type="Proteomes" id="UP000323506">
    <property type="component" value="Chromosome D10"/>
</dbReference>
<evidence type="ECO:0000313" key="2">
    <source>
        <dbReference type="Proteomes" id="UP000323506"/>
    </source>
</evidence>
<accession>A0A5D2B1T2</accession>
<proteinExistence type="predicted"/>
<reference evidence="1 2" key="1">
    <citation type="submission" date="2019-06" db="EMBL/GenBank/DDBJ databases">
        <title>WGS assembly of Gossypium darwinii.</title>
        <authorList>
            <person name="Chen Z.J."/>
            <person name="Sreedasyam A."/>
            <person name="Ando A."/>
            <person name="Song Q."/>
            <person name="De L."/>
            <person name="Hulse-Kemp A."/>
            <person name="Ding M."/>
            <person name="Ye W."/>
            <person name="Kirkbride R."/>
            <person name="Jenkins J."/>
            <person name="Plott C."/>
            <person name="Lovell J."/>
            <person name="Lin Y.-M."/>
            <person name="Vaughn R."/>
            <person name="Liu B."/>
            <person name="Li W."/>
            <person name="Simpson S."/>
            <person name="Scheffler B."/>
            <person name="Saski C."/>
            <person name="Grover C."/>
            <person name="Hu G."/>
            <person name="Conover J."/>
            <person name="Carlson J."/>
            <person name="Shu S."/>
            <person name="Boston L."/>
            <person name="Williams M."/>
            <person name="Peterson D."/>
            <person name="Mcgee K."/>
            <person name="Jones D."/>
            <person name="Wendel J."/>
            <person name="Stelly D."/>
            <person name="Grimwood J."/>
            <person name="Schmutz J."/>
        </authorList>
    </citation>
    <scope>NUCLEOTIDE SEQUENCE [LARGE SCALE GENOMIC DNA]</scope>
    <source>
        <strain evidence="1">1808015.09</strain>
    </source>
</reference>
<protein>
    <submittedName>
        <fullName evidence="1">Uncharacterized protein</fullName>
    </submittedName>
</protein>
<name>A0A5D2B1T2_GOSDA</name>
<evidence type="ECO:0000313" key="1">
    <source>
        <dbReference type="EMBL" id="TYG49456.1"/>
    </source>
</evidence>
<sequence>MLLTTSSYYKRLVLANHMQFCYMRSHKGQEIPNSSHTLRVKQQFLTTCTLDSGHRWHLGHSGLEAILRLYKLSIIGIKFLTSLEQVIFIFGGICIAHKAL</sequence>
<dbReference type="EMBL" id="CM017710">
    <property type="protein sequence ID" value="TYG49456.1"/>
    <property type="molecule type" value="Genomic_DNA"/>
</dbReference>
<keyword evidence="2" id="KW-1185">Reference proteome</keyword>
<organism evidence="1 2">
    <name type="scientific">Gossypium darwinii</name>
    <name type="common">Darwin's cotton</name>
    <name type="synonym">Gossypium barbadense var. darwinii</name>
    <dbReference type="NCBI Taxonomy" id="34276"/>
    <lineage>
        <taxon>Eukaryota</taxon>
        <taxon>Viridiplantae</taxon>
        <taxon>Streptophyta</taxon>
        <taxon>Embryophyta</taxon>
        <taxon>Tracheophyta</taxon>
        <taxon>Spermatophyta</taxon>
        <taxon>Magnoliopsida</taxon>
        <taxon>eudicotyledons</taxon>
        <taxon>Gunneridae</taxon>
        <taxon>Pentapetalae</taxon>
        <taxon>rosids</taxon>
        <taxon>malvids</taxon>
        <taxon>Malvales</taxon>
        <taxon>Malvaceae</taxon>
        <taxon>Malvoideae</taxon>
        <taxon>Gossypium</taxon>
    </lineage>
</organism>